<evidence type="ECO:0000259" key="2">
    <source>
        <dbReference type="Pfam" id="PF05183"/>
    </source>
</evidence>
<dbReference type="PANTHER" id="PTHR23079:SF14">
    <property type="entry name" value="RNA-DEPENDENT RNA POLYMERASE"/>
    <property type="match status" value="1"/>
</dbReference>
<dbReference type="Pfam" id="PF05183">
    <property type="entry name" value="RdRP"/>
    <property type="match status" value="1"/>
</dbReference>
<dbReference type="GO" id="GO:0003968">
    <property type="term" value="F:RNA-directed RNA polymerase activity"/>
    <property type="evidence" value="ECO:0007669"/>
    <property type="project" value="UniProtKB-KW"/>
</dbReference>
<name>A0AAD4LPB7_9AGAM</name>
<comment type="caution">
    <text evidence="3">The sequence shown here is derived from an EMBL/GenBank/DDBJ whole genome shotgun (WGS) entry which is preliminary data.</text>
</comment>
<dbReference type="InterPro" id="IPR057596">
    <property type="entry name" value="RDRP_core"/>
</dbReference>
<sequence length="992" mass="111326">MDARGLPWGVQWEIARLVSHGHCEWNNITMPGLDCLKNNGISPSPSDEPGPPRVLNARVAPHVEEFFRSKKHSFGGRRASREALATSPWQELDREDAAFRQYGPNACLGFTPELGSWYGGKVTFTMRLHAAKDGTFHFFLEHPVLGPSSRFTRTYGSAWLIRVRIAKDIFSRSDLSEKLRTLLVKPLILNGLVFRFFYANKDHNAYLMATNEVYAGTRQQSPLLNGQNPLVSFLDFFSTHNNLRDNSHQTIAKWAARTALGLSNSIPGLALDVTQIRQEDDIVSSSCPPGVKPSSEMDMTDGCGLINLQALHALHEQLGLWAETPTAVQCRVAGAKGLLLQHPGKEETSWTYPCVWLRPSQIKIRHSDSFMHHPAHCIIDSPIQISREMITNLAENGVPATIFAELFCHSLSSTIDSLLDWDGQDAMPRLWAAIFKKWNVMGARIARESTWTARARGVQLYEQEDDSEDEEVEDDLQQSTAWWGDDISGCPSSLEETVMAFLDSGFHPACNSILAEKLHIVVKNAVKARMNKYRVTIPMSCSAFVVPDPLGVLQEGEIHVKSSQRCLVRPDGQKSERVIGDVLVTRSPCKLPTDVQKVKAVFRPELDDYVNVIVFSIKGSRSLASMLGTGDYDGDRVDCIWEPSVVEHFQNADPKYAEPPANLSELFDVKNETVNEFLDRVPPTSTKSHQVQELQQIFMAPLRDLFVVGTYSSMHDNAIYALGYTHPMTTLLAWIFCTVLDGAKTGKTILAERYLQDRNNRKYGAQYVPEWKAAQDNLVHQHPLSRQGLPTFVMDVLKAAMDEASSTQFRRIDAQFGALPRIKDTDLVAPWQEAEASAQELLARPEPHAQNVGRAQQDALDALKRHVVQVYELSIELMKPGPAARAGEKGKKKAAFTGRSIELRQDQLRQLSREFAGGPDREVMAAGLMSEDEVTRLRASYAYVYDWGRKPGGSRFPWNVAMRELGAIKLRARRDLKPISQDFYEKMMMRRL</sequence>
<keyword evidence="1" id="KW-0696">RNA-directed RNA polymerase</keyword>
<gene>
    <name evidence="3" type="ORF">EDB92DRAFT_2025411</name>
</gene>
<dbReference type="GO" id="GO:0030422">
    <property type="term" value="P:siRNA processing"/>
    <property type="evidence" value="ECO:0007669"/>
    <property type="project" value="TreeGrafter"/>
</dbReference>
<dbReference type="Proteomes" id="UP001201163">
    <property type="component" value="Unassembled WGS sequence"/>
</dbReference>
<reference evidence="3" key="1">
    <citation type="submission" date="2022-01" db="EMBL/GenBank/DDBJ databases">
        <title>Comparative genomics reveals a dynamic genome evolution in the ectomycorrhizal milk-cap (Lactarius) mushrooms.</title>
        <authorList>
            <consortium name="DOE Joint Genome Institute"/>
            <person name="Lebreton A."/>
            <person name="Tang N."/>
            <person name="Kuo A."/>
            <person name="LaButti K."/>
            <person name="Drula E."/>
            <person name="Barry K."/>
            <person name="Clum A."/>
            <person name="Lipzen A."/>
            <person name="Mousain D."/>
            <person name="Ng V."/>
            <person name="Wang R."/>
            <person name="Wang X."/>
            <person name="Dai Y."/>
            <person name="Henrissat B."/>
            <person name="Grigoriev I.V."/>
            <person name="Guerin-Laguette A."/>
            <person name="Yu F."/>
            <person name="Martin F.M."/>
        </authorList>
    </citation>
    <scope>NUCLEOTIDE SEQUENCE</scope>
    <source>
        <strain evidence="3">QP</strain>
    </source>
</reference>
<proteinExistence type="inferred from homology"/>
<dbReference type="GO" id="GO:0003723">
    <property type="term" value="F:RNA binding"/>
    <property type="evidence" value="ECO:0007669"/>
    <property type="project" value="UniProtKB-KW"/>
</dbReference>
<keyword evidence="1" id="KW-0808">Transferase</keyword>
<feature type="domain" description="RDRP core" evidence="2">
    <location>
        <begin position="137"/>
        <end position="776"/>
    </location>
</feature>
<evidence type="ECO:0000313" key="4">
    <source>
        <dbReference type="Proteomes" id="UP001201163"/>
    </source>
</evidence>
<evidence type="ECO:0000313" key="3">
    <source>
        <dbReference type="EMBL" id="KAH8997993.1"/>
    </source>
</evidence>
<accession>A0AAD4LPB7</accession>
<keyword evidence="4" id="KW-1185">Reference proteome</keyword>
<dbReference type="EC" id="2.7.7.48" evidence="1"/>
<dbReference type="EMBL" id="JAKELL010000006">
    <property type="protein sequence ID" value="KAH8997993.1"/>
    <property type="molecule type" value="Genomic_DNA"/>
</dbReference>
<protein>
    <recommendedName>
        <fullName evidence="1">RNA-dependent RNA polymerase</fullName>
        <ecNumber evidence="1">2.7.7.48</ecNumber>
    </recommendedName>
</protein>
<dbReference type="InterPro" id="IPR007855">
    <property type="entry name" value="RDRP"/>
</dbReference>
<dbReference type="GO" id="GO:0031380">
    <property type="term" value="C:nuclear RNA-directed RNA polymerase complex"/>
    <property type="evidence" value="ECO:0007669"/>
    <property type="project" value="TreeGrafter"/>
</dbReference>
<dbReference type="AlphaFoldDB" id="A0AAD4LPB7"/>
<organism evidence="3 4">
    <name type="scientific">Lactarius akahatsu</name>
    <dbReference type="NCBI Taxonomy" id="416441"/>
    <lineage>
        <taxon>Eukaryota</taxon>
        <taxon>Fungi</taxon>
        <taxon>Dikarya</taxon>
        <taxon>Basidiomycota</taxon>
        <taxon>Agaricomycotina</taxon>
        <taxon>Agaricomycetes</taxon>
        <taxon>Russulales</taxon>
        <taxon>Russulaceae</taxon>
        <taxon>Lactarius</taxon>
    </lineage>
</organism>
<keyword evidence="1" id="KW-0694">RNA-binding</keyword>
<comment type="similarity">
    <text evidence="1">Belongs to the RdRP family.</text>
</comment>
<dbReference type="PANTHER" id="PTHR23079">
    <property type="entry name" value="RNA-DEPENDENT RNA POLYMERASE"/>
    <property type="match status" value="1"/>
</dbReference>
<comment type="catalytic activity">
    <reaction evidence="1">
        <text>RNA(n) + a ribonucleoside 5'-triphosphate = RNA(n+1) + diphosphate</text>
        <dbReference type="Rhea" id="RHEA:21248"/>
        <dbReference type="Rhea" id="RHEA-COMP:14527"/>
        <dbReference type="Rhea" id="RHEA-COMP:17342"/>
        <dbReference type="ChEBI" id="CHEBI:33019"/>
        <dbReference type="ChEBI" id="CHEBI:61557"/>
        <dbReference type="ChEBI" id="CHEBI:140395"/>
        <dbReference type="EC" id="2.7.7.48"/>
    </reaction>
</comment>
<keyword evidence="1" id="KW-0548">Nucleotidyltransferase</keyword>
<evidence type="ECO:0000256" key="1">
    <source>
        <dbReference type="RuleBase" id="RU363098"/>
    </source>
</evidence>